<protein>
    <submittedName>
        <fullName evidence="6">Serine/threonine-protein kinase HipA</fullName>
    </submittedName>
</protein>
<reference evidence="6 7" key="1">
    <citation type="submission" date="2017-06" db="EMBL/GenBank/DDBJ databases">
        <authorList>
            <person name="Kim H.J."/>
            <person name="Triplett B.A."/>
        </authorList>
    </citation>
    <scope>NUCLEOTIDE SEQUENCE [LARGE SCALE GENOMIC DNA]</scope>
    <source>
        <strain evidence="6 7">DSM 13116</strain>
    </source>
</reference>
<dbReference type="Gene3D" id="1.10.1070.20">
    <property type="match status" value="1"/>
</dbReference>
<evidence type="ECO:0000313" key="7">
    <source>
        <dbReference type="Proteomes" id="UP000198324"/>
    </source>
</evidence>
<dbReference type="EMBL" id="FZOC01000004">
    <property type="protein sequence ID" value="SNS03157.1"/>
    <property type="molecule type" value="Genomic_DNA"/>
</dbReference>
<dbReference type="OrthoDB" id="9805913at2"/>
<evidence type="ECO:0000313" key="6">
    <source>
        <dbReference type="EMBL" id="SNS03157.1"/>
    </source>
</evidence>
<dbReference type="RefSeq" id="WP_089274638.1">
    <property type="nucleotide sequence ID" value="NZ_FZOC01000004.1"/>
</dbReference>
<keyword evidence="7" id="KW-1185">Reference proteome</keyword>
<dbReference type="PANTHER" id="PTHR37419">
    <property type="entry name" value="SERINE/THREONINE-PROTEIN KINASE TOXIN HIPA"/>
    <property type="match status" value="1"/>
</dbReference>
<keyword evidence="2" id="KW-0808">Transferase</keyword>
<dbReference type="InterPro" id="IPR017508">
    <property type="entry name" value="HipA_N1"/>
</dbReference>
<feature type="domain" description="HipA-like C-terminal" evidence="4">
    <location>
        <begin position="141"/>
        <end position="363"/>
    </location>
</feature>
<dbReference type="AlphaFoldDB" id="A0A239B5I7"/>
<evidence type="ECO:0000256" key="1">
    <source>
        <dbReference type="ARBA" id="ARBA00010164"/>
    </source>
</evidence>
<dbReference type="GO" id="GO:0004674">
    <property type="term" value="F:protein serine/threonine kinase activity"/>
    <property type="evidence" value="ECO:0007669"/>
    <property type="project" value="TreeGrafter"/>
</dbReference>
<evidence type="ECO:0000256" key="2">
    <source>
        <dbReference type="ARBA" id="ARBA00022679"/>
    </source>
</evidence>
<dbReference type="Pfam" id="PF13657">
    <property type="entry name" value="Couple_hipA"/>
    <property type="match status" value="1"/>
</dbReference>
<dbReference type="GO" id="GO:0005829">
    <property type="term" value="C:cytosol"/>
    <property type="evidence" value="ECO:0007669"/>
    <property type="project" value="TreeGrafter"/>
</dbReference>
<dbReference type="Pfam" id="PF07804">
    <property type="entry name" value="HipA_C"/>
    <property type="match status" value="1"/>
</dbReference>
<comment type="similarity">
    <text evidence="1">Belongs to the HipA Ser/Thr kinase family.</text>
</comment>
<dbReference type="PANTHER" id="PTHR37419:SF1">
    <property type="entry name" value="SERINE_THREONINE-PROTEIN KINASE TOXIN HIPA"/>
    <property type="match status" value="1"/>
</dbReference>
<organism evidence="6 7">
    <name type="scientific">Humidesulfovibrio mexicanus</name>
    <dbReference type="NCBI Taxonomy" id="147047"/>
    <lineage>
        <taxon>Bacteria</taxon>
        <taxon>Pseudomonadati</taxon>
        <taxon>Thermodesulfobacteriota</taxon>
        <taxon>Desulfovibrionia</taxon>
        <taxon>Desulfovibrionales</taxon>
        <taxon>Desulfovibrionaceae</taxon>
        <taxon>Humidesulfovibrio</taxon>
    </lineage>
</organism>
<sequence>MLEVRAGNDLAGRLTRTARQRFAFTYQPDVSKEAAVSLTMPVRSESWTFAWGLHPIFQMNLPEGALKLYLEDMLSKAVPNFDDLELLRVTGHSHIGRLSYGEPGGDADDLPGAVSVEEILTYDGAEDLFRDLLNRYARFSGVSGVQPKVLVRATEGLKLSPDHKVTMQAATHIVKTWDERYPELALNEHFCLLAAKKCGLTVPNWAVSENGRFLIVDRFDLDEQGQYLGIEDFCVLQGLGTRDKYTGSYEQLGKIIQAFVPPEHHKDSMRAFFKMIVLSVGLRNGDAHRKNFCLLYSSPVDRQGRLAPTFDQITTTAYLPHDSMALLLRGSKRWPDRAAMLDFALKTCSMTKREAEAVICEVESGILLARTDLQDRVQAGGTFASTGAKMLTAWAEGLLALTHSQ</sequence>
<dbReference type="InterPro" id="IPR012893">
    <property type="entry name" value="HipA-like_C"/>
</dbReference>
<proteinExistence type="inferred from homology"/>
<gene>
    <name evidence="6" type="ORF">SAMN04488503_2448</name>
</gene>
<feature type="domain" description="HipA N-terminal subdomain 1" evidence="5">
    <location>
        <begin position="2"/>
        <end position="100"/>
    </location>
</feature>
<keyword evidence="3 6" id="KW-0418">Kinase</keyword>
<dbReference type="Proteomes" id="UP000198324">
    <property type="component" value="Unassembled WGS sequence"/>
</dbReference>
<evidence type="ECO:0000256" key="3">
    <source>
        <dbReference type="ARBA" id="ARBA00022777"/>
    </source>
</evidence>
<dbReference type="InterPro" id="IPR052028">
    <property type="entry name" value="HipA_Ser/Thr_kinase"/>
</dbReference>
<evidence type="ECO:0000259" key="5">
    <source>
        <dbReference type="Pfam" id="PF13657"/>
    </source>
</evidence>
<name>A0A239B5I7_9BACT</name>
<accession>A0A239B5I7</accession>
<evidence type="ECO:0000259" key="4">
    <source>
        <dbReference type="Pfam" id="PF07804"/>
    </source>
</evidence>